<feature type="compositionally biased region" description="Low complexity" evidence="4">
    <location>
        <begin position="60"/>
        <end position="78"/>
    </location>
</feature>
<reference evidence="6 7" key="1">
    <citation type="submission" date="2016-08" db="EMBL/GenBank/DDBJ databases">
        <title>Genomes of anaerobic fungi encode conserved fungal cellulosomes for biomass hydrolysis.</title>
        <authorList>
            <consortium name="DOE Joint Genome Institute"/>
            <person name="Haitjema C.H."/>
            <person name="Gilmore S.P."/>
            <person name="Henske J.K."/>
            <person name="Solomon K.V."/>
            <person name="De Groot R."/>
            <person name="Kuo A."/>
            <person name="Mondo S.J."/>
            <person name="Salamov A.A."/>
            <person name="Labutti K."/>
            <person name="Zhao Z."/>
            <person name="Chiniquy J."/>
            <person name="Barry K."/>
            <person name="Brewer H.M."/>
            <person name="Purvine S.O."/>
            <person name="Wright A.T."/>
            <person name="Boxma B."/>
            <person name="Van Alen T."/>
            <person name="Hackstein J.H."/>
            <person name="Baker S.E."/>
            <person name="Grigoriev I.V."/>
            <person name="O'Malley M.A."/>
        </authorList>
    </citation>
    <scope>NUCLEOTIDE SEQUENCE [LARGE SCALE GENOMIC DNA]</scope>
    <source>
        <strain evidence="7">finn</strain>
    </source>
</reference>
<dbReference type="PANTHER" id="PTHR47968">
    <property type="entry name" value="CENTROMERE PROTEIN E"/>
    <property type="match status" value="1"/>
</dbReference>
<dbReference type="FunFam" id="3.40.850.10:FF:000170">
    <property type="entry name" value="Kinesin-like protein"/>
    <property type="match status" value="1"/>
</dbReference>
<evidence type="ECO:0000256" key="1">
    <source>
        <dbReference type="ARBA" id="ARBA00023054"/>
    </source>
</evidence>
<dbReference type="AlphaFoldDB" id="A0A1Y1UWD9"/>
<gene>
    <name evidence="6" type="ORF">BCR36DRAFT_374470</name>
</gene>
<dbReference type="InterPro" id="IPR036961">
    <property type="entry name" value="Kinesin_motor_dom_sf"/>
</dbReference>
<evidence type="ECO:0000313" key="6">
    <source>
        <dbReference type="EMBL" id="ORX42454.1"/>
    </source>
</evidence>
<feature type="compositionally biased region" description="Low complexity" evidence="4">
    <location>
        <begin position="295"/>
        <end position="311"/>
    </location>
</feature>
<sequence>MSTLIPLPNKRRQNHYAALRRTSINSQNGSSTGINSGAVGYNYNSSRASSPALSQRSSVSYSSINGNTNSNNNNKNNSDFCQVTVRIRPFTANEWNLGNTIPVWEGNEELSTVSYSDEWIEKSNKNQLSYQYDNVIVGSDNKELYNRCVKDVVMSSMEGLNGTVFAYGQTASGKTYSMMGVENQPGIIPQAVDDVFYYIREMSKGDNEFLLRVSYMEIYNEQIQDLLSPETTNLRIFEDRRRGIYVSPLKEEIVTSAKQVMRIIQKGESNRHISTTDYNKHSSRSHTIFQMIIESKSQSSSTRSSKGSFYSQKGSSDSVKISQLNLIDLSGSEKATSDADRRKEGAYINKSLLTLGNVISKLTEEKRGHIPYRDSKLTRILQSSLSGNAKISVICTISPAGINADESHNTLNFAKRVKKVATKAHTNQVLDDKALIQKYKKEINELKVKLQVATDMSNISSSATSIDDGKKEEEMMLLKQERMKVEFYD</sequence>
<dbReference type="SUPFAM" id="SSF52540">
    <property type="entry name" value="P-loop containing nucleoside triphosphate hydrolases"/>
    <property type="match status" value="1"/>
</dbReference>
<keyword evidence="7" id="KW-1185">Reference proteome</keyword>
<dbReference type="EMBL" id="MCFH01000064">
    <property type="protein sequence ID" value="ORX42454.1"/>
    <property type="molecule type" value="Genomic_DNA"/>
</dbReference>
<comment type="similarity">
    <text evidence="3">Belongs to the TRAFAC class myosin-kinesin ATPase superfamily. Kinesin family.</text>
</comment>
<dbReference type="InterPro" id="IPR027417">
    <property type="entry name" value="P-loop_NTPase"/>
</dbReference>
<feature type="domain" description="Kinesin motor" evidence="5">
    <location>
        <begin position="80"/>
        <end position="420"/>
    </location>
</feature>
<evidence type="ECO:0000256" key="3">
    <source>
        <dbReference type="PROSITE-ProRule" id="PRU00283"/>
    </source>
</evidence>
<comment type="caution">
    <text evidence="6">The sequence shown here is derived from an EMBL/GenBank/DDBJ whole genome shotgun (WGS) entry which is preliminary data.</text>
</comment>
<dbReference type="GO" id="GO:0000278">
    <property type="term" value="P:mitotic cell cycle"/>
    <property type="evidence" value="ECO:0007669"/>
    <property type="project" value="TreeGrafter"/>
</dbReference>
<dbReference type="GO" id="GO:0005874">
    <property type="term" value="C:microtubule"/>
    <property type="evidence" value="ECO:0007669"/>
    <property type="project" value="TreeGrafter"/>
</dbReference>
<dbReference type="OrthoDB" id="3176171at2759"/>
<protein>
    <submittedName>
        <fullName evidence="6">Kinesin-domain-containing protein</fullName>
    </submittedName>
</protein>
<accession>A0A1Y1UWD9</accession>
<organism evidence="6 7">
    <name type="scientific">Piromyces finnis</name>
    <dbReference type="NCBI Taxonomy" id="1754191"/>
    <lineage>
        <taxon>Eukaryota</taxon>
        <taxon>Fungi</taxon>
        <taxon>Fungi incertae sedis</taxon>
        <taxon>Chytridiomycota</taxon>
        <taxon>Chytridiomycota incertae sedis</taxon>
        <taxon>Neocallimastigomycetes</taxon>
        <taxon>Neocallimastigales</taxon>
        <taxon>Neocallimastigaceae</taxon>
        <taxon>Piromyces</taxon>
    </lineage>
</organism>
<feature type="region of interest" description="Disordered" evidence="4">
    <location>
        <begin position="295"/>
        <end position="315"/>
    </location>
</feature>
<dbReference type="Pfam" id="PF00225">
    <property type="entry name" value="Kinesin"/>
    <property type="match status" value="1"/>
</dbReference>
<dbReference type="GO" id="GO:0007018">
    <property type="term" value="P:microtubule-based movement"/>
    <property type="evidence" value="ECO:0007669"/>
    <property type="project" value="InterPro"/>
</dbReference>
<dbReference type="GO" id="GO:0003777">
    <property type="term" value="F:microtubule motor activity"/>
    <property type="evidence" value="ECO:0007669"/>
    <property type="project" value="InterPro"/>
</dbReference>
<evidence type="ECO:0000259" key="5">
    <source>
        <dbReference type="PROSITE" id="PS50067"/>
    </source>
</evidence>
<keyword evidence="1" id="KW-0175">Coiled coil</keyword>
<keyword evidence="3" id="KW-0067">ATP-binding</keyword>
<dbReference type="Gene3D" id="3.40.850.10">
    <property type="entry name" value="Kinesin motor domain"/>
    <property type="match status" value="1"/>
</dbReference>
<proteinExistence type="inferred from homology"/>
<feature type="binding site" evidence="3">
    <location>
        <begin position="168"/>
        <end position="175"/>
    </location>
    <ligand>
        <name>ATP</name>
        <dbReference type="ChEBI" id="CHEBI:30616"/>
    </ligand>
</feature>
<dbReference type="Proteomes" id="UP000193719">
    <property type="component" value="Unassembled WGS sequence"/>
</dbReference>
<dbReference type="InterPro" id="IPR001752">
    <property type="entry name" value="Kinesin_motor_dom"/>
</dbReference>
<keyword evidence="3" id="KW-0547">Nucleotide-binding</keyword>
<dbReference type="InterPro" id="IPR027640">
    <property type="entry name" value="Kinesin-like_fam"/>
</dbReference>
<keyword evidence="2 3" id="KW-0505">Motor protein</keyword>
<dbReference type="GO" id="GO:0008017">
    <property type="term" value="F:microtubule binding"/>
    <property type="evidence" value="ECO:0007669"/>
    <property type="project" value="InterPro"/>
</dbReference>
<dbReference type="GO" id="GO:0005524">
    <property type="term" value="F:ATP binding"/>
    <property type="evidence" value="ECO:0007669"/>
    <property type="project" value="UniProtKB-UniRule"/>
</dbReference>
<dbReference type="STRING" id="1754191.A0A1Y1UWD9"/>
<dbReference type="SMART" id="SM00129">
    <property type="entry name" value="KISc"/>
    <property type="match status" value="1"/>
</dbReference>
<dbReference type="PRINTS" id="PR00380">
    <property type="entry name" value="KINESINHEAVY"/>
</dbReference>
<evidence type="ECO:0000313" key="7">
    <source>
        <dbReference type="Proteomes" id="UP000193719"/>
    </source>
</evidence>
<evidence type="ECO:0000256" key="4">
    <source>
        <dbReference type="SAM" id="MobiDB-lite"/>
    </source>
</evidence>
<name>A0A1Y1UWD9_9FUNG</name>
<feature type="region of interest" description="Disordered" evidence="4">
    <location>
        <begin position="59"/>
        <end position="78"/>
    </location>
</feature>
<reference evidence="6 7" key="2">
    <citation type="submission" date="2016-08" db="EMBL/GenBank/DDBJ databases">
        <title>Pervasive Adenine N6-methylation of Active Genes in Fungi.</title>
        <authorList>
            <consortium name="DOE Joint Genome Institute"/>
            <person name="Mondo S.J."/>
            <person name="Dannebaum R.O."/>
            <person name="Kuo R.C."/>
            <person name="Labutti K."/>
            <person name="Haridas S."/>
            <person name="Kuo A."/>
            <person name="Salamov A."/>
            <person name="Ahrendt S.R."/>
            <person name="Lipzen A."/>
            <person name="Sullivan W."/>
            <person name="Andreopoulos W.B."/>
            <person name="Clum A."/>
            <person name="Lindquist E."/>
            <person name="Daum C."/>
            <person name="Ramamoorthy G.K."/>
            <person name="Gryganskyi A."/>
            <person name="Culley D."/>
            <person name="Magnuson J.K."/>
            <person name="James T.Y."/>
            <person name="O'Malley M.A."/>
            <person name="Stajich J.E."/>
            <person name="Spatafora J.W."/>
            <person name="Visel A."/>
            <person name="Grigoriev I.V."/>
        </authorList>
    </citation>
    <scope>NUCLEOTIDE SEQUENCE [LARGE SCALE GENOMIC DNA]</scope>
    <source>
        <strain evidence="7">finn</strain>
    </source>
</reference>
<evidence type="ECO:0000256" key="2">
    <source>
        <dbReference type="ARBA" id="ARBA00023175"/>
    </source>
</evidence>
<dbReference type="PANTHER" id="PTHR47968:SF75">
    <property type="entry name" value="CENTROMERE-ASSOCIATED PROTEIN E"/>
    <property type="match status" value="1"/>
</dbReference>
<dbReference type="PROSITE" id="PS50067">
    <property type="entry name" value="KINESIN_MOTOR_2"/>
    <property type="match status" value="1"/>
</dbReference>